<evidence type="ECO:0000313" key="7">
    <source>
        <dbReference type="RefSeq" id="XP_018856810.1"/>
    </source>
</evidence>
<dbReference type="RefSeq" id="XP_018856810.1">
    <property type="nucleotide sequence ID" value="XM_019001265.2"/>
</dbReference>
<comment type="similarity">
    <text evidence="1 3">Belongs to the UDP-glycosyltransferase family.</text>
</comment>
<dbReference type="AlphaFoldDB" id="A0A2I4HKY2"/>
<evidence type="ECO:0000256" key="3">
    <source>
        <dbReference type="RuleBase" id="RU003718"/>
    </source>
</evidence>
<dbReference type="PANTHER" id="PTHR48044">
    <property type="entry name" value="GLYCOSYLTRANSFERASE"/>
    <property type="match status" value="1"/>
</dbReference>
<dbReference type="KEGG" id="jre:109019039"/>
<dbReference type="PROSITE" id="PS00375">
    <property type="entry name" value="UDPGT"/>
    <property type="match status" value="1"/>
</dbReference>
<organism evidence="6 7">
    <name type="scientific">Juglans regia</name>
    <name type="common">English walnut</name>
    <dbReference type="NCBI Taxonomy" id="51240"/>
    <lineage>
        <taxon>Eukaryota</taxon>
        <taxon>Viridiplantae</taxon>
        <taxon>Streptophyta</taxon>
        <taxon>Embryophyta</taxon>
        <taxon>Tracheophyta</taxon>
        <taxon>Spermatophyta</taxon>
        <taxon>Magnoliopsida</taxon>
        <taxon>eudicotyledons</taxon>
        <taxon>Gunneridae</taxon>
        <taxon>Pentapetalae</taxon>
        <taxon>rosids</taxon>
        <taxon>fabids</taxon>
        <taxon>Fagales</taxon>
        <taxon>Juglandaceae</taxon>
        <taxon>Juglans</taxon>
    </lineage>
</organism>
<keyword evidence="3" id="KW-0328">Glycosyltransferase</keyword>
<evidence type="ECO:0000256" key="4">
    <source>
        <dbReference type="RuleBase" id="RU362057"/>
    </source>
</evidence>
<dbReference type="Gene3D" id="3.40.50.2000">
    <property type="entry name" value="Glycogen Phosphorylase B"/>
    <property type="match status" value="2"/>
</dbReference>
<dbReference type="SMR" id="A0A2I4HKY2"/>
<dbReference type="InterPro" id="IPR058980">
    <property type="entry name" value="Glyco_transf_N"/>
</dbReference>
<evidence type="ECO:0000256" key="2">
    <source>
        <dbReference type="ARBA" id="ARBA00022679"/>
    </source>
</evidence>
<evidence type="ECO:0000259" key="5">
    <source>
        <dbReference type="Pfam" id="PF26168"/>
    </source>
</evidence>
<evidence type="ECO:0000256" key="1">
    <source>
        <dbReference type="ARBA" id="ARBA00009995"/>
    </source>
</evidence>
<dbReference type="OrthoDB" id="5835829at2759"/>
<dbReference type="Pfam" id="PF26168">
    <property type="entry name" value="Glyco_transf_N"/>
    <property type="match status" value="1"/>
</dbReference>
<accession>A0A2I4HKY2</accession>
<gene>
    <name evidence="7" type="primary">LOC109019039</name>
</gene>
<dbReference type="InterPro" id="IPR035595">
    <property type="entry name" value="UDP_glycos_trans_CS"/>
</dbReference>
<reference evidence="7" key="1">
    <citation type="submission" date="2025-08" db="UniProtKB">
        <authorList>
            <consortium name="RefSeq"/>
        </authorList>
    </citation>
    <scope>IDENTIFICATION</scope>
    <source>
        <tissue evidence="7">Leaves</tissue>
    </source>
</reference>
<dbReference type="PANTHER" id="PTHR48044:SF29">
    <property type="entry name" value="GLYCOSYLTRANSFERASE"/>
    <property type="match status" value="1"/>
</dbReference>
<dbReference type="SUPFAM" id="SSF53756">
    <property type="entry name" value="UDP-Glycosyltransferase/glycogen phosphorylase"/>
    <property type="match status" value="1"/>
</dbReference>
<dbReference type="GO" id="GO:1901137">
    <property type="term" value="P:carbohydrate derivative biosynthetic process"/>
    <property type="evidence" value="ECO:0007669"/>
    <property type="project" value="UniProtKB-ARBA"/>
</dbReference>
<dbReference type="GO" id="GO:0035251">
    <property type="term" value="F:UDP-glucosyltransferase activity"/>
    <property type="evidence" value="ECO:0000318"/>
    <property type="project" value="GO_Central"/>
</dbReference>
<evidence type="ECO:0000313" key="6">
    <source>
        <dbReference type="Proteomes" id="UP000235220"/>
    </source>
</evidence>
<dbReference type="CDD" id="cd03784">
    <property type="entry name" value="GT1_Gtf-like"/>
    <property type="match status" value="1"/>
</dbReference>
<proteinExistence type="inferred from homology"/>
<keyword evidence="2 3" id="KW-0808">Transferase</keyword>
<dbReference type="InterPro" id="IPR002213">
    <property type="entry name" value="UDP_glucos_trans"/>
</dbReference>
<dbReference type="FunFam" id="3.40.50.2000:FF:000060">
    <property type="entry name" value="Glycosyltransferase"/>
    <property type="match status" value="1"/>
</dbReference>
<dbReference type="Proteomes" id="UP000235220">
    <property type="component" value="Chromosome 5"/>
</dbReference>
<feature type="domain" description="Glycosyltransferase N-terminal" evidence="5">
    <location>
        <begin position="7"/>
        <end position="242"/>
    </location>
</feature>
<dbReference type="EC" id="2.4.1.-" evidence="4"/>
<dbReference type="GeneID" id="109019039"/>
<dbReference type="Gramene" id="Jr05_03800_p1">
    <property type="protein sequence ID" value="cds.Jr05_03800_p1"/>
    <property type="gene ID" value="Jr05_03800"/>
</dbReference>
<protein>
    <recommendedName>
        <fullName evidence="4">Glycosyltransferase</fullName>
        <ecNumber evidence="4">2.4.1.-</ecNumber>
    </recommendedName>
</protein>
<keyword evidence="6" id="KW-1185">Reference proteome</keyword>
<dbReference type="Pfam" id="PF00201">
    <property type="entry name" value="UDPGT"/>
    <property type="match status" value="1"/>
</dbReference>
<name>A0A2I4HKY2_JUGRE</name>
<sequence length="458" mass="51705">MDTAGKRIRVVMLPWLAHGHTSPFLELSKKLVKRNFHIYFCSTPVNLSSIKPELSGKYSRSIQLVELHLPSLPELPPQYHTTKGLPPHLNATLKRAFDMAGTRFSNILKTLSPDLLIYDFLQPWAPAIAASQNIPAINFLSTGAAMTSFVLHAVKKPGDEFPFPEIHLDECMTTRFVDLPEDHSPSCDDHHHHISDKDRALKCFERSSGFVMMKTFEELEGKYINFLSHLMQKKIVPVGPLIKNPVRADHEKAKTLEWLDKRKQSSTVFVSFGTEYFLSKEEMEEIAYGLELSNVNFIWVVRFPEEEKVKLEEALPEGFLQRVGEKGMVVEGWAPQAKILMHPSIGGFVSHCGWSSVMESIDFGVPIVAIPMQLDQPVNAKVVEEAGVGVEIKRDRDGKLEREEVATAIREVVMGNIGENVRKKEREMRDKIRKKGEEKMDGVAQELVQLSGNGIKNV</sequence>